<evidence type="ECO:0000313" key="1">
    <source>
        <dbReference type="EMBL" id="KAH7254268.1"/>
    </source>
</evidence>
<dbReference type="Proteomes" id="UP000720189">
    <property type="component" value="Unassembled WGS sequence"/>
</dbReference>
<dbReference type="GeneID" id="70231334"/>
<evidence type="ECO:0000313" key="2">
    <source>
        <dbReference type="Proteomes" id="UP000720189"/>
    </source>
</evidence>
<accession>A0A9P9HB09</accession>
<organism evidence="1 2">
    <name type="scientific">Fusarium redolens</name>
    <dbReference type="NCBI Taxonomy" id="48865"/>
    <lineage>
        <taxon>Eukaryota</taxon>
        <taxon>Fungi</taxon>
        <taxon>Dikarya</taxon>
        <taxon>Ascomycota</taxon>
        <taxon>Pezizomycotina</taxon>
        <taxon>Sordariomycetes</taxon>
        <taxon>Hypocreomycetidae</taxon>
        <taxon>Hypocreales</taxon>
        <taxon>Nectriaceae</taxon>
        <taxon>Fusarium</taxon>
        <taxon>Fusarium redolens species complex</taxon>
    </lineage>
</organism>
<dbReference type="OrthoDB" id="4806845at2759"/>
<reference evidence="1" key="1">
    <citation type="journal article" date="2021" name="Nat. Commun.">
        <title>Genetic determinants of endophytism in the Arabidopsis root mycobiome.</title>
        <authorList>
            <person name="Mesny F."/>
            <person name="Miyauchi S."/>
            <person name="Thiergart T."/>
            <person name="Pickel B."/>
            <person name="Atanasova L."/>
            <person name="Karlsson M."/>
            <person name="Huettel B."/>
            <person name="Barry K.W."/>
            <person name="Haridas S."/>
            <person name="Chen C."/>
            <person name="Bauer D."/>
            <person name="Andreopoulos W."/>
            <person name="Pangilinan J."/>
            <person name="LaButti K."/>
            <person name="Riley R."/>
            <person name="Lipzen A."/>
            <person name="Clum A."/>
            <person name="Drula E."/>
            <person name="Henrissat B."/>
            <person name="Kohler A."/>
            <person name="Grigoriev I.V."/>
            <person name="Martin F.M."/>
            <person name="Hacquard S."/>
        </authorList>
    </citation>
    <scope>NUCLEOTIDE SEQUENCE</scope>
    <source>
        <strain evidence="1">MPI-CAGE-AT-0023</strain>
    </source>
</reference>
<protein>
    <submittedName>
        <fullName evidence="1">Uncharacterized protein</fullName>
    </submittedName>
</protein>
<comment type="caution">
    <text evidence="1">The sequence shown here is derived from an EMBL/GenBank/DDBJ whole genome shotgun (WGS) entry which is preliminary data.</text>
</comment>
<dbReference type="EMBL" id="JAGMUX010000007">
    <property type="protein sequence ID" value="KAH7254268.1"/>
    <property type="molecule type" value="Genomic_DNA"/>
</dbReference>
<dbReference type="AlphaFoldDB" id="A0A9P9HB09"/>
<gene>
    <name evidence="1" type="ORF">BKA55DRAFT_737980</name>
</gene>
<dbReference type="RefSeq" id="XP_046050515.1">
    <property type="nucleotide sequence ID" value="XM_046201380.1"/>
</dbReference>
<name>A0A9P9HB09_FUSRE</name>
<proteinExistence type="predicted"/>
<sequence>MATAMQLQAQLPSVTSASDVGHNTSGLDCLLVVIRHIYSHMPSEYLDKVNNISNREGQAKNPILKLGWLDIDETHPEVHKEWVQAKKDAIHAFKGDVSHSARFDELAASKVMTDTIWSTPEFRIVIHGHAAISEKLLLTVNRRQTPGISFQEHIDLNFQSFAPRISVNVRSLPALVDTPAVVFNIPSEPPASRRTQVALRSDTPPVGFSIPSEPPAARRTEMTARPAVIRVIYSTQKDQTPFAFSTLKEMAVPVHEAYSSSGLCLYKLFAAVNMATDQVKTYDYLGECRMSWPKSEGKQWSLKDKVDGQFMLLYACSYK</sequence>
<keyword evidence="2" id="KW-1185">Reference proteome</keyword>